<proteinExistence type="predicted"/>
<evidence type="ECO:0000313" key="2">
    <source>
        <dbReference type="Proteomes" id="UP000829401"/>
    </source>
</evidence>
<dbReference type="EMBL" id="CP080467">
    <property type="protein sequence ID" value="UNO48953.1"/>
    <property type="molecule type" value="Genomic_DNA"/>
</dbReference>
<dbReference type="InterPro" id="IPR031538">
    <property type="entry name" value="Anti-TRAP"/>
</dbReference>
<keyword evidence="2" id="KW-1185">Reference proteome</keyword>
<dbReference type="SUPFAM" id="SSF57938">
    <property type="entry name" value="DnaJ/Hsp40 cysteine-rich domain"/>
    <property type="match status" value="1"/>
</dbReference>
<dbReference type="RefSeq" id="WP_081654318.1">
    <property type="nucleotide sequence ID" value="NZ_AURB01000204.1"/>
</dbReference>
<organism evidence="1 2">
    <name type="scientific">Alicyclobacillus acidoterrestris (strain ATCC 49025 / DSM 3922 / CIP 106132 / NCIMB 13137 / GD3B)</name>
    <dbReference type="NCBI Taxonomy" id="1356854"/>
    <lineage>
        <taxon>Bacteria</taxon>
        <taxon>Bacillati</taxon>
        <taxon>Bacillota</taxon>
        <taxon>Bacilli</taxon>
        <taxon>Bacillales</taxon>
        <taxon>Alicyclobacillaceae</taxon>
        <taxon>Alicyclobacillus</taxon>
    </lineage>
</organism>
<reference evidence="2" key="1">
    <citation type="journal article" date="2022" name="G3 (Bethesda)">
        <title>Unveiling the complete genome sequence of Alicyclobacillus acidoterrestris DSM 3922T, a taint-producing strain.</title>
        <authorList>
            <person name="Leonardo I.C."/>
            <person name="Barreto Crespo M.T."/>
            <person name="Gaspar F.B."/>
        </authorList>
    </citation>
    <scope>NUCLEOTIDE SEQUENCE [LARGE SCALE GENOMIC DNA]</scope>
    <source>
        <strain evidence="2">DSM 3922</strain>
    </source>
</reference>
<dbReference type="InterPro" id="IPR036410">
    <property type="entry name" value="HSP_DnaJ_Cys-rich_dom_sf"/>
</dbReference>
<dbReference type="OrthoDB" id="2376777at2"/>
<sequence length="56" mass="6070">MQISMDDLEVQCWDCKGTGKVSRDEGTVVLCPKCNGTGSILTSLGQTLLAFIKKHL</sequence>
<dbReference type="KEGG" id="aaco:K1I37_20625"/>
<protein>
    <submittedName>
        <fullName evidence="1">Tryptophan RNA-binding attenuation protein</fullName>
    </submittedName>
</protein>
<gene>
    <name evidence="1" type="ORF">K1I37_20625</name>
</gene>
<dbReference type="AlphaFoldDB" id="A0A9E7CW10"/>
<evidence type="ECO:0000313" key="1">
    <source>
        <dbReference type="EMBL" id="UNO48953.1"/>
    </source>
</evidence>
<dbReference type="Proteomes" id="UP000829401">
    <property type="component" value="Chromosome"/>
</dbReference>
<accession>A0A9E7CW10</accession>
<name>A0A9E7CW10_ALIAG</name>
<dbReference type="Pfam" id="PF15777">
    <property type="entry name" value="Anti-TRAP"/>
    <property type="match status" value="1"/>
</dbReference>
<dbReference type="Gene3D" id="6.20.20.10">
    <property type="match status" value="1"/>
</dbReference>